<keyword evidence="2" id="KW-1185">Reference proteome</keyword>
<evidence type="ECO:0000313" key="1">
    <source>
        <dbReference type="EMBL" id="WBA13888.1"/>
    </source>
</evidence>
<dbReference type="RefSeq" id="WP_269597258.1">
    <property type="nucleotide sequence ID" value="NZ_CP114584.1"/>
</dbReference>
<reference evidence="1" key="1">
    <citation type="submission" date="2022-09" db="EMBL/GenBank/DDBJ databases">
        <authorList>
            <person name="Li Z.-J."/>
        </authorList>
    </citation>
    <scope>NUCLEOTIDE SEQUENCE</scope>
    <source>
        <strain evidence="1">TGB10</strain>
    </source>
</reference>
<protein>
    <submittedName>
        <fullName evidence="1">Uncharacterized protein</fullName>
    </submittedName>
</protein>
<dbReference type="Proteomes" id="UP001164676">
    <property type="component" value="Chromosome"/>
</dbReference>
<proteinExistence type="predicted"/>
<gene>
    <name evidence="1" type="ORF">N7E60_09110</name>
</gene>
<organism evidence="1 2">
    <name type="scientific">Salinivibrio proteolyticus</name>
    <dbReference type="NCBI Taxonomy" id="334715"/>
    <lineage>
        <taxon>Bacteria</taxon>
        <taxon>Pseudomonadati</taxon>
        <taxon>Pseudomonadota</taxon>
        <taxon>Gammaproteobacteria</taxon>
        <taxon>Vibrionales</taxon>
        <taxon>Vibrionaceae</taxon>
        <taxon>Salinivibrio</taxon>
    </lineage>
</organism>
<evidence type="ECO:0000313" key="2">
    <source>
        <dbReference type="Proteomes" id="UP001164676"/>
    </source>
</evidence>
<sequence length="144" mass="16056">MDTKIVEPTSHEDNATNTKCDICVTNQSTVELHNVVAKYWQSNSITGHPGEKLAIADGITLDKNEESPIVKNVSYDSTPNPRYDHWSISFEFSGEKYQYKDKRCNIAPEDNNQLVKVKVTGSPKKGFKFHVDMPKSSSCSGSIS</sequence>
<accession>A0ABY7L9Y7</accession>
<name>A0ABY7L9Y7_9GAMM</name>
<dbReference type="EMBL" id="CP114584">
    <property type="protein sequence ID" value="WBA13888.1"/>
    <property type="molecule type" value="Genomic_DNA"/>
</dbReference>